<keyword evidence="1" id="KW-0343">GTPase activation</keyword>
<dbReference type="VEuPathDB" id="TrichDB:TVAGG3_1000150"/>
<dbReference type="KEGG" id="tva:5467063"/>
<reference evidence="4" key="2">
    <citation type="journal article" date="2007" name="Science">
        <title>Draft genome sequence of the sexually transmitted pathogen Trichomonas vaginalis.</title>
        <authorList>
            <person name="Carlton J.M."/>
            <person name="Hirt R.P."/>
            <person name="Silva J.C."/>
            <person name="Delcher A.L."/>
            <person name="Schatz M."/>
            <person name="Zhao Q."/>
            <person name="Wortman J.R."/>
            <person name="Bidwell S.L."/>
            <person name="Alsmark U.C.M."/>
            <person name="Besteiro S."/>
            <person name="Sicheritz-Ponten T."/>
            <person name="Noel C.J."/>
            <person name="Dacks J.B."/>
            <person name="Foster P.G."/>
            <person name="Simillion C."/>
            <person name="Van de Peer Y."/>
            <person name="Miranda-Saavedra D."/>
            <person name="Barton G.J."/>
            <person name="Westrop G.D."/>
            <person name="Mueller S."/>
            <person name="Dessi D."/>
            <person name="Fiori P.L."/>
            <person name="Ren Q."/>
            <person name="Paulsen I."/>
            <person name="Zhang H."/>
            <person name="Bastida-Corcuera F.D."/>
            <person name="Simoes-Barbosa A."/>
            <person name="Brown M.T."/>
            <person name="Hayes R.D."/>
            <person name="Mukherjee M."/>
            <person name="Okumura C.Y."/>
            <person name="Schneider R."/>
            <person name="Smith A.J."/>
            <person name="Vanacova S."/>
            <person name="Villalvazo M."/>
            <person name="Haas B.J."/>
            <person name="Pertea M."/>
            <person name="Feldblyum T.V."/>
            <person name="Utterback T.R."/>
            <person name="Shu C.L."/>
            <person name="Osoegawa K."/>
            <person name="de Jong P.J."/>
            <person name="Hrdy I."/>
            <person name="Horvathova L."/>
            <person name="Zubacova Z."/>
            <person name="Dolezal P."/>
            <person name="Malik S.B."/>
            <person name="Logsdon J.M. Jr."/>
            <person name="Henze K."/>
            <person name="Gupta A."/>
            <person name="Wang C.C."/>
            <person name="Dunne R.L."/>
            <person name="Upcroft J.A."/>
            <person name="Upcroft P."/>
            <person name="White O."/>
            <person name="Salzberg S.L."/>
            <person name="Tang P."/>
            <person name="Chiu C.-H."/>
            <person name="Lee Y.-S."/>
            <person name="Embley T.M."/>
            <person name="Coombs G.H."/>
            <person name="Mottram J.C."/>
            <person name="Tachezy J."/>
            <person name="Fraser-Liggett C.M."/>
            <person name="Johnson P.J."/>
        </authorList>
    </citation>
    <scope>NUCLEOTIDE SEQUENCE [LARGE SCALE GENOMIC DNA]</scope>
    <source>
        <strain evidence="4">G3</strain>
    </source>
</reference>
<evidence type="ECO:0000313" key="5">
    <source>
        <dbReference type="Proteomes" id="UP000001542"/>
    </source>
</evidence>
<dbReference type="Pfam" id="PF13516">
    <property type="entry name" value="LRR_6"/>
    <property type="match status" value="3"/>
</dbReference>
<dbReference type="InterPro" id="IPR001611">
    <property type="entry name" value="Leu-rich_rpt"/>
</dbReference>
<dbReference type="InParanoid" id="A2DDY9"/>
<evidence type="ECO:0000313" key="4">
    <source>
        <dbReference type="EMBL" id="EAY21515.1"/>
    </source>
</evidence>
<dbReference type="InterPro" id="IPR032675">
    <property type="entry name" value="LRR_dom_sf"/>
</dbReference>
<dbReference type="Gene3D" id="3.80.10.10">
    <property type="entry name" value="Ribonuclease Inhibitor"/>
    <property type="match status" value="1"/>
</dbReference>
<sequence>MSSEQENTKVEEKPQDEKLPKSFTVLPPIANPKIPRLVDLCVDTIIKNFTECSKLHLIPRKYQTKILQKLPLDINLSHAVMTIPDGIYWKRIVQSKYANVPHSPKMTQWKRFVLEQIASNALENATKETIDKVFEDLTVLSPFVRTIKMSRCPSKISMAKLFRTFRGLRKLTLVYGEPRRNFAQYEEFDQFTIQQEMSASQRDCTALQKDFEQIGSFCALEEFEMSDNSLTDKCAQIIGYGLIHLKRLTSITFAHNEIGNNGFQNLVQCVRSAPIRYIDVSDNKIGASGVQSLAAAVEKNTTLEYLNISSNQLSDKGVYGVSQIIEKSPSLKYLDISGNRIEHFTEIIEALKKNTTLTDFIAAANPICAEDQEIFVKFDQFNQTLQTIDVRYYPTNEEDYIVKTTETSEAPILRIK</sequence>
<protein>
    <submittedName>
        <fullName evidence="4">Leucine Rich Repeat family protein</fullName>
    </submittedName>
</protein>
<dbReference type="InterPro" id="IPR027038">
    <property type="entry name" value="RanGap"/>
</dbReference>
<dbReference type="AlphaFoldDB" id="A2DDY9"/>
<gene>
    <name evidence="4" type="ORF">TVAG_199540</name>
</gene>
<dbReference type="SMART" id="SM00368">
    <property type="entry name" value="LRR_RI"/>
    <property type="match status" value="4"/>
</dbReference>
<keyword evidence="3" id="KW-0677">Repeat</keyword>
<name>A2DDY9_TRIV3</name>
<accession>A2DDY9</accession>
<evidence type="ECO:0000256" key="3">
    <source>
        <dbReference type="ARBA" id="ARBA00022737"/>
    </source>
</evidence>
<dbReference type="eggNOG" id="KOG4308">
    <property type="taxonomic scope" value="Eukaryota"/>
</dbReference>
<proteinExistence type="predicted"/>
<dbReference type="PROSITE" id="PS51450">
    <property type="entry name" value="LRR"/>
    <property type="match status" value="1"/>
</dbReference>
<organism evidence="4 5">
    <name type="scientific">Trichomonas vaginalis (strain ATCC PRA-98 / G3)</name>
    <dbReference type="NCBI Taxonomy" id="412133"/>
    <lineage>
        <taxon>Eukaryota</taxon>
        <taxon>Metamonada</taxon>
        <taxon>Parabasalia</taxon>
        <taxon>Trichomonadida</taxon>
        <taxon>Trichomonadidae</taxon>
        <taxon>Trichomonas</taxon>
    </lineage>
</organism>
<dbReference type="PANTHER" id="PTHR24113">
    <property type="entry name" value="RAN GTPASE-ACTIVATING PROTEIN 1"/>
    <property type="match status" value="1"/>
</dbReference>
<evidence type="ECO:0000256" key="2">
    <source>
        <dbReference type="ARBA" id="ARBA00022614"/>
    </source>
</evidence>
<dbReference type="RefSeq" id="XP_001582501.1">
    <property type="nucleotide sequence ID" value="XM_001582451.1"/>
</dbReference>
<keyword evidence="5" id="KW-1185">Reference proteome</keyword>
<keyword evidence="2" id="KW-0433">Leucine-rich repeat</keyword>
<dbReference type="VEuPathDB" id="TrichDB:TVAG_199540"/>
<evidence type="ECO:0000256" key="1">
    <source>
        <dbReference type="ARBA" id="ARBA00022468"/>
    </source>
</evidence>
<dbReference type="GO" id="GO:0005096">
    <property type="term" value="F:GTPase activator activity"/>
    <property type="evidence" value="ECO:0007669"/>
    <property type="project" value="UniProtKB-KW"/>
</dbReference>
<dbReference type="STRING" id="5722.A2DDY9"/>
<dbReference type="PANTHER" id="PTHR24113:SF12">
    <property type="entry name" value="RAN GTPASE-ACTIVATING PROTEIN 1"/>
    <property type="match status" value="1"/>
</dbReference>
<dbReference type="OMA" id="PVCHVAR"/>
<dbReference type="SUPFAM" id="SSF52047">
    <property type="entry name" value="RNI-like"/>
    <property type="match status" value="1"/>
</dbReference>
<dbReference type="Proteomes" id="UP000001542">
    <property type="component" value="Unassembled WGS sequence"/>
</dbReference>
<reference evidence="4" key="1">
    <citation type="submission" date="2006-10" db="EMBL/GenBank/DDBJ databases">
        <authorList>
            <person name="Amadeo P."/>
            <person name="Zhao Q."/>
            <person name="Wortman J."/>
            <person name="Fraser-Liggett C."/>
            <person name="Carlton J."/>
        </authorList>
    </citation>
    <scope>NUCLEOTIDE SEQUENCE</scope>
    <source>
        <strain evidence="4">G3</strain>
    </source>
</reference>
<dbReference type="SMR" id="A2DDY9"/>
<dbReference type="OrthoDB" id="341587at2759"/>
<dbReference type="EMBL" id="DS113190">
    <property type="protein sequence ID" value="EAY21515.1"/>
    <property type="molecule type" value="Genomic_DNA"/>
</dbReference>